<evidence type="ECO:0000256" key="6">
    <source>
        <dbReference type="ARBA" id="ARBA00023136"/>
    </source>
</evidence>
<dbReference type="GO" id="GO:0016020">
    <property type="term" value="C:membrane"/>
    <property type="evidence" value="ECO:0007669"/>
    <property type="project" value="UniProtKB-SubCell"/>
</dbReference>
<sequence length="274" mass="28584">MCPECMRDAAVGHQCHECVREGNKTVRQPRTIFGGRVSATPVVTFTLIAANVLAYLAEIADPAVVDRFQMVGQALLARNGNMYVSDGTPVPGMELVGVANGEPYRLLTSAFLHAPPGSGFGVGHILFNMWALWMIGPQLEQVLGRARFTALYLLSALGGSVLLYLIDPSQPAVGASGAIFGLFGAFFVIGRKLGAPTGGITFLLVINLVITFAVPGISWQGHLGGLVVGALLATAYAYAPARQRSMVHGAAIGSALVVLVALVAAQTVQLTALG</sequence>
<feature type="domain" description="Peptidase S54 rhomboid" evidence="8">
    <location>
        <begin position="101"/>
        <end position="236"/>
    </location>
</feature>
<keyword evidence="5 7" id="KW-1133">Transmembrane helix</keyword>
<organism evidence="9 10">
    <name type="scientific">Actinomadura craniellae</name>
    <dbReference type="NCBI Taxonomy" id="2231787"/>
    <lineage>
        <taxon>Bacteria</taxon>
        <taxon>Bacillati</taxon>
        <taxon>Actinomycetota</taxon>
        <taxon>Actinomycetes</taxon>
        <taxon>Streptosporangiales</taxon>
        <taxon>Thermomonosporaceae</taxon>
        <taxon>Actinomadura</taxon>
    </lineage>
</organism>
<comment type="caution">
    <text evidence="9">The sequence shown here is derived from an EMBL/GenBank/DDBJ whole genome shotgun (WGS) entry which is preliminary data.</text>
</comment>
<evidence type="ECO:0000256" key="2">
    <source>
        <dbReference type="ARBA" id="ARBA00009045"/>
    </source>
</evidence>
<feature type="transmembrane region" description="Helical" evidence="7">
    <location>
        <begin position="223"/>
        <end position="239"/>
    </location>
</feature>
<dbReference type="Gene3D" id="1.20.1540.10">
    <property type="entry name" value="Rhomboid-like"/>
    <property type="match status" value="1"/>
</dbReference>
<evidence type="ECO:0000256" key="1">
    <source>
        <dbReference type="ARBA" id="ARBA00004141"/>
    </source>
</evidence>
<dbReference type="OrthoDB" id="9807874at2"/>
<dbReference type="Pfam" id="PF01694">
    <property type="entry name" value="Rhomboid"/>
    <property type="match status" value="1"/>
</dbReference>
<feature type="transmembrane region" description="Helical" evidence="7">
    <location>
        <begin position="148"/>
        <end position="166"/>
    </location>
</feature>
<feature type="transmembrane region" description="Helical" evidence="7">
    <location>
        <begin position="117"/>
        <end position="136"/>
    </location>
</feature>
<dbReference type="GO" id="GO:0006508">
    <property type="term" value="P:proteolysis"/>
    <property type="evidence" value="ECO:0007669"/>
    <property type="project" value="UniProtKB-KW"/>
</dbReference>
<dbReference type="GO" id="GO:0004252">
    <property type="term" value="F:serine-type endopeptidase activity"/>
    <property type="evidence" value="ECO:0007669"/>
    <property type="project" value="InterPro"/>
</dbReference>
<evidence type="ECO:0000256" key="3">
    <source>
        <dbReference type="ARBA" id="ARBA00022692"/>
    </source>
</evidence>
<name>A0A365H6C0_9ACTN</name>
<evidence type="ECO:0000256" key="7">
    <source>
        <dbReference type="SAM" id="Phobius"/>
    </source>
</evidence>
<feature type="transmembrane region" description="Helical" evidence="7">
    <location>
        <begin position="172"/>
        <end position="190"/>
    </location>
</feature>
<dbReference type="AlphaFoldDB" id="A0A365H6C0"/>
<evidence type="ECO:0000256" key="4">
    <source>
        <dbReference type="ARBA" id="ARBA00022801"/>
    </source>
</evidence>
<keyword evidence="6 7" id="KW-0472">Membrane</keyword>
<dbReference type="PANTHER" id="PTHR43731:SF14">
    <property type="entry name" value="PRESENILIN-ASSOCIATED RHOMBOID-LIKE PROTEIN, MITOCHONDRIAL"/>
    <property type="match status" value="1"/>
</dbReference>
<feature type="transmembrane region" description="Helical" evidence="7">
    <location>
        <begin position="37"/>
        <end position="57"/>
    </location>
</feature>
<proteinExistence type="inferred from homology"/>
<dbReference type="Proteomes" id="UP000251891">
    <property type="component" value="Unassembled WGS sequence"/>
</dbReference>
<protein>
    <submittedName>
        <fullName evidence="9">Rhomboid family intramembrane serine protease</fullName>
    </submittedName>
</protein>
<gene>
    <name evidence="9" type="ORF">DPM19_12810</name>
</gene>
<dbReference type="InterPro" id="IPR050925">
    <property type="entry name" value="Rhomboid_protease_S54"/>
</dbReference>
<comment type="similarity">
    <text evidence="2">Belongs to the peptidase S54 family.</text>
</comment>
<feature type="transmembrane region" description="Helical" evidence="7">
    <location>
        <begin position="197"/>
        <end position="217"/>
    </location>
</feature>
<evidence type="ECO:0000256" key="5">
    <source>
        <dbReference type="ARBA" id="ARBA00022989"/>
    </source>
</evidence>
<keyword evidence="3 7" id="KW-0812">Transmembrane</keyword>
<evidence type="ECO:0000259" key="8">
    <source>
        <dbReference type="Pfam" id="PF01694"/>
    </source>
</evidence>
<keyword evidence="10" id="KW-1185">Reference proteome</keyword>
<dbReference type="SUPFAM" id="SSF144091">
    <property type="entry name" value="Rhomboid-like"/>
    <property type="match status" value="1"/>
</dbReference>
<keyword evidence="9" id="KW-0645">Protease</keyword>
<evidence type="ECO:0000313" key="9">
    <source>
        <dbReference type="EMBL" id="RAY14637.1"/>
    </source>
</evidence>
<dbReference type="InterPro" id="IPR035952">
    <property type="entry name" value="Rhomboid-like_sf"/>
</dbReference>
<accession>A0A365H6C0</accession>
<dbReference type="PANTHER" id="PTHR43731">
    <property type="entry name" value="RHOMBOID PROTEASE"/>
    <property type="match status" value="1"/>
</dbReference>
<dbReference type="InterPro" id="IPR022764">
    <property type="entry name" value="Peptidase_S54_rhomboid_dom"/>
</dbReference>
<keyword evidence="4" id="KW-0378">Hydrolase</keyword>
<reference evidence="9 10" key="1">
    <citation type="submission" date="2018-06" db="EMBL/GenBank/DDBJ databases">
        <title>Actinomadura craniellae sp. nov. isolated from marine sponge Craniella sp.</title>
        <authorList>
            <person name="Li L."/>
            <person name="Xu Q.H."/>
            <person name="Lin H.W."/>
            <person name="Lu Y.H."/>
        </authorList>
    </citation>
    <scope>NUCLEOTIDE SEQUENCE [LARGE SCALE GENOMIC DNA]</scope>
    <source>
        <strain evidence="9 10">LHW63021</strain>
    </source>
</reference>
<feature type="transmembrane region" description="Helical" evidence="7">
    <location>
        <begin position="246"/>
        <end position="268"/>
    </location>
</feature>
<dbReference type="EMBL" id="QLYX01000005">
    <property type="protein sequence ID" value="RAY14637.1"/>
    <property type="molecule type" value="Genomic_DNA"/>
</dbReference>
<comment type="subcellular location">
    <subcellularLocation>
        <location evidence="1">Membrane</location>
        <topology evidence="1">Multi-pass membrane protein</topology>
    </subcellularLocation>
</comment>
<evidence type="ECO:0000313" key="10">
    <source>
        <dbReference type="Proteomes" id="UP000251891"/>
    </source>
</evidence>